<protein>
    <recommendedName>
        <fullName evidence="4">ABC-type Fe3+-hydroxamate transport system, substrate-binding protein</fullName>
    </recommendedName>
</protein>
<gene>
    <name evidence="2" type="ORF">SAMN05443377_1313</name>
</gene>
<keyword evidence="3" id="KW-1185">Reference proteome</keyword>
<accession>A0A1H9TXI5</accession>
<evidence type="ECO:0000256" key="1">
    <source>
        <dbReference type="ARBA" id="ARBA00008814"/>
    </source>
</evidence>
<dbReference type="EMBL" id="FOGZ01000031">
    <property type="protein sequence ID" value="SES01836.1"/>
    <property type="molecule type" value="Genomic_DNA"/>
</dbReference>
<proteinExistence type="inferred from homology"/>
<reference evidence="2 3" key="1">
    <citation type="submission" date="2016-10" db="EMBL/GenBank/DDBJ databases">
        <authorList>
            <person name="de Groot N.N."/>
        </authorList>
    </citation>
    <scope>NUCLEOTIDE SEQUENCE [LARGE SCALE GENOMIC DNA]</scope>
    <source>
        <strain evidence="2 3">DSM 16859</strain>
    </source>
</reference>
<sequence>MDSDEGRGDVGAVPLIDDLGMPVTLARPVRRVVSLVPSLTEAIACTAAHLLVGCTDFCVLPADLDERAGHRLTRVRGPKNPDCRAIEALHPDLVIANQEENRRFDVDHLRDAGVPVWVTRIDTVSQALTSLDRLVGKALDLPRPGWLSAAQQNWSGPDPAMRHRAVVCIWRDPWMVAGPRTYVADVLARSGIALAPLPVPEWPAARYPRVDLEALRSSDADLVLLMDAPYHFTASDGPECFEGMNVRIMPERPLAWYGPGLTDARAEIVLRVG</sequence>
<dbReference type="Gene3D" id="3.40.50.1980">
    <property type="entry name" value="Nitrogenase molybdenum iron protein domain"/>
    <property type="match status" value="2"/>
</dbReference>
<dbReference type="InterPro" id="IPR050902">
    <property type="entry name" value="ABC_Transporter_SBP"/>
</dbReference>
<dbReference type="InterPro" id="IPR054828">
    <property type="entry name" value="Vit_B12_bind_prot"/>
</dbReference>
<evidence type="ECO:0008006" key="4">
    <source>
        <dbReference type="Google" id="ProtNLM"/>
    </source>
</evidence>
<dbReference type="PANTHER" id="PTHR30535">
    <property type="entry name" value="VITAMIN B12-BINDING PROTEIN"/>
    <property type="match status" value="1"/>
</dbReference>
<dbReference type="NCBIfam" id="NF038402">
    <property type="entry name" value="TroA_like"/>
    <property type="match status" value="1"/>
</dbReference>
<dbReference type="Proteomes" id="UP000198815">
    <property type="component" value="Unassembled WGS sequence"/>
</dbReference>
<dbReference type="SUPFAM" id="SSF53807">
    <property type="entry name" value="Helical backbone' metal receptor"/>
    <property type="match status" value="1"/>
</dbReference>
<name>A0A1H9TXI5_9ACTN</name>
<evidence type="ECO:0000313" key="3">
    <source>
        <dbReference type="Proteomes" id="UP000198815"/>
    </source>
</evidence>
<dbReference type="STRING" id="64702.SAMN05443377_1313"/>
<evidence type="ECO:0000313" key="2">
    <source>
        <dbReference type="EMBL" id="SES01836.1"/>
    </source>
</evidence>
<organism evidence="2 3">
    <name type="scientific">Propionibacterium cyclohexanicum</name>
    <dbReference type="NCBI Taxonomy" id="64702"/>
    <lineage>
        <taxon>Bacteria</taxon>
        <taxon>Bacillati</taxon>
        <taxon>Actinomycetota</taxon>
        <taxon>Actinomycetes</taxon>
        <taxon>Propionibacteriales</taxon>
        <taxon>Propionibacteriaceae</taxon>
        <taxon>Propionibacterium</taxon>
    </lineage>
</organism>
<dbReference type="PANTHER" id="PTHR30535:SF35">
    <property type="entry name" value="PERIPLASMIC BINDING PROTEIN"/>
    <property type="match status" value="1"/>
</dbReference>
<comment type="similarity">
    <text evidence="1">Belongs to the bacterial solute-binding protein 8 family.</text>
</comment>
<dbReference type="AlphaFoldDB" id="A0A1H9TXI5"/>